<reference evidence="4 5" key="1">
    <citation type="submission" date="2018-05" db="EMBL/GenBank/DDBJ databases">
        <title>Genome sequencing and assembly of the regulated plant pathogen Lachnellula willkommii and related sister species for the development of diagnostic species identification markers.</title>
        <authorList>
            <person name="Giroux E."/>
            <person name="Bilodeau G."/>
        </authorList>
    </citation>
    <scope>NUCLEOTIDE SEQUENCE [LARGE SCALE GENOMIC DNA]</scope>
    <source>
        <strain evidence="4 5">CBS 197.66</strain>
    </source>
</reference>
<dbReference type="OrthoDB" id="432719at2759"/>
<evidence type="ECO:0000313" key="5">
    <source>
        <dbReference type="Proteomes" id="UP000462212"/>
    </source>
</evidence>
<gene>
    <name evidence="4" type="primary">PCA1_0</name>
    <name evidence="4" type="ORF">LSUB1_G002725</name>
</gene>
<dbReference type="PANTHER" id="PTHR46594">
    <property type="entry name" value="P-TYPE CATION-TRANSPORTING ATPASE"/>
    <property type="match status" value="1"/>
</dbReference>
<proteinExistence type="predicted"/>
<keyword evidence="5" id="KW-1185">Reference proteome</keyword>
<dbReference type="PANTHER" id="PTHR46594:SF4">
    <property type="entry name" value="P-TYPE CATION-TRANSPORTING ATPASE"/>
    <property type="match status" value="1"/>
</dbReference>
<evidence type="ECO:0000256" key="1">
    <source>
        <dbReference type="ARBA" id="ARBA00022723"/>
    </source>
</evidence>
<protein>
    <submittedName>
        <fullName evidence="4">P-type cation-transporting ATPase</fullName>
    </submittedName>
</protein>
<feature type="transmembrane region" description="Helical" evidence="2">
    <location>
        <begin position="206"/>
        <end position="224"/>
    </location>
</feature>
<evidence type="ECO:0000313" key="4">
    <source>
        <dbReference type="EMBL" id="TVY40840.1"/>
    </source>
</evidence>
<feature type="transmembrane region" description="Helical" evidence="2">
    <location>
        <begin position="230"/>
        <end position="251"/>
    </location>
</feature>
<keyword evidence="2" id="KW-1133">Transmembrane helix</keyword>
<dbReference type="CDD" id="cd00371">
    <property type="entry name" value="HMA"/>
    <property type="match status" value="1"/>
</dbReference>
<feature type="transmembrane region" description="Helical" evidence="2">
    <location>
        <begin position="258"/>
        <end position="280"/>
    </location>
</feature>
<keyword evidence="2" id="KW-0812">Transmembrane</keyword>
<dbReference type="Proteomes" id="UP000462212">
    <property type="component" value="Unassembled WGS sequence"/>
</dbReference>
<evidence type="ECO:0000256" key="2">
    <source>
        <dbReference type="SAM" id="Phobius"/>
    </source>
</evidence>
<dbReference type="GO" id="GO:0046872">
    <property type="term" value="F:metal ion binding"/>
    <property type="evidence" value="ECO:0007669"/>
    <property type="project" value="UniProtKB-KW"/>
</dbReference>
<dbReference type="EMBL" id="QGMJ01000162">
    <property type="protein sequence ID" value="TVY40840.1"/>
    <property type="molecule type" value="Genomic_DNA"/>
</dbReference>
<dbReference type="Pfam" id="PF24534">
    <property type="entry name" value="HMA_PCA1"/>
    <property type="match status" value="1"/>
</dbReference>
<accession>A0A8H8UE75</accession>
<evidence type="ECO:0000259" key="3">
    <source>
        <dbReference type="Pfam" id="PF24534"/>
    </source>
</evidence>
<sequence length="286" mass="31247">MSRTNVVFGTPDAASGKDCSQWGSSFQSDKLDLPSLSLNNNDFDDQSTGTPFINEADLDHSMSNDVKHVILSVQGMDCISCEEKLRRAIISIPVISNIKSCGNISRLIHNRTGFTCTRIPQAGAVLNLIVAGDARRLIHDYPHGVIHVSTTKGKGNIVQVYNQPRIIGPRALLSNPFFLDTNLAPASHSQEVTSNRAQLNKTAYKTLISAFLTLPVLVLSYAPLPKHQLLFGASSLSLATFVQFTIVGSFYQHAFKTLFYFGMIEMDTLVVLSTSAAYIYSVIAFA</sequence>
<dbReference type="InterPro" id="IPR056236">
    <property type="entry name" value="HMA_PCA1"/>
</dbReference>
<dbReference type="InterPro" id="IPR006121">
    <property type="entry name" value="HMA_dom"/>
</dbReference>
<name>A0A8H8UE75_9HELO</name>
<feature type="domain" description="PCA1 HMA heavy metal-associated" evidence="3">
    <location>
        <begin position="121"/>
        <end position="186"/>
    </location>
</feature>
<dbReference type="AlphaFoldDB" id="A0A8H8UE75"/>
<keyword evidence="1" id="KW-0479">Metal-binding</keyword>
<organism evidence="4 5">
    <name type="scientific">Lachnellula subtilissima</name>
    <dbReference type="NCBI Taxonomy" id="602034"/>
    <lineage>
        <taxon>Eukaryota</taxon>
        <taxon>Fungi</taxon>
        <taxon>Dikarya</taxon>
        <taxon>Ascomycota</taxon>
        <taxon>Pezizomycotina</taxon>
        <taxon>Leotiomycetes</taxon>
        <taxon>Helotiales</taxon>
        <taxon>Lachnaceae</taxon>
        <taxon>Lachnellula</taxon>
    </lineage>
</organism>
<keyword evidence="2" id="KW-0472">Membrane</keyword>
<comment type="caution">
    <text evidence="4">The sequence shown here is derived from an EMBL/GenBank/DDBJ whole genome shotgun (WGS) entry which is preliminary data.</text>
</comment>